<dbReference type="Pfam" id="PF00076">
    <property type="entry name" value="RRM_1"/>
    <property type="match status" value="1"/>
</dbReference>
<feature type="domain" description="RRM" evidence="3">
    <location>
        <begin position="1"/>
        <end position="49"/>
    </location>
</feature>
<organism evidence="4 5">
    <name type="scientific">Rotaria socialis</name>
    <dbReference type="NCBI Taxonomy" id="392032"/>
    <lineage>
        <taxon>Eukaryota</taxon>
        <taxon>Metazoa</taxon>
        <taxon>Spiralia</taxon>
        <taxon>Gnathifera</taxon>
        <taxon>Rotifera</taxon>
        <taxon>Eurotatoria</taxon>
        <taxon>Bdelloidea</taxon>
        <taxon>Philodinida</taxon>
        <taxon>Philodinidae</taxon>
        <taxon>Rotaria</taxon>
    </lineage>
</organism>
<dbReference type="EMBL" id="CAJNYT010005722">
    <property type="protein sequence ID" value="CAF3770843.1"/>
    <property type="molecule type" value="Genomic_DNA"/>
</dbReference>
<dbReference type="PROSITE" id="PS50102">
    <property type="entry name" value="RRM"/>
    <property type="match status" value="1"/>
</dbReference>
<evidence type="ECO:0000259" key="3">
    <source>
        <dbReference type="PROSITE" id="PS50102"/>
    </source>
</evidence>
<dbReference type="InterPro" id="IPR050441">
    <property type="entry name" value="RBM"/>
</dbReference>
<feature type="non-terminal residue" evidence="4">
    <location>
        <position position="1"/>
    </location>
</feature>
<name>A0A819A0S2_9BILA</name>
<feature type="compositionally biased region" description="Basic residues" evidence="2">
    <location>
        <begin position="79"/>
        <end position="110"/>
    </location>
</feature>
<evidence type="ECO:0000256" key="2">
    <source>
        <dbReference type="SAM" id="MobiDB-lite"/>
    </source>
</evidence>
<feature type="non-terminal residue" evidence="4">
    <location>
        <position position="128"/>
    </location>
</feature>
<evidence type="ECO:0000313" key="5">
    <source>
        <dbReference type="Proteomes" id="UP000663872"/>
    </source>
</evidence>
<dbReference type="SUPFAM" id="SSF54928">
    <property type="entry name" value="RNA-binding domain, RBD"/>
    <property type="match status" value="1"/>
</dbReference>
<protein>
    <recommendedName>
        <fullName evidence="3">RRM domain-containing protein</fullName>
    </recommendedName>
</protein>
<proteinExistence type="predicted"/>
<dbReference type="Gene3D" id="3.30.70.330">
    <property type="match status" value="1"/>
</dbReference>
<sequence>MTNDMLFINNPPGFAFILFKYGEDAVSAVRNMDGRMVCGQRVRVEHAKARSVYPRNAPSYGGYHGGDDGNDDDRGDDRKRRRHRSRDRRSRSRSNSRDRSKKKSSRRRHSSRDSGDDSGRDRTSRRKH</sequence>
<dbReference type="InterPro" id="IPR000504">
    <property type="entry name" value="RRM_dom"/>
</dbReference>
<feature type="compositionally biased region" description="Basic and acidic residues" evidence="2">
    <location>
        <begin position="111"/>
        <end position="122"/>
    </location>
</feature>
<reference evidence="4" key="1">
    <citation type="submission" date="2021-02" db="EMBL/GenBank/DDBJ databases">
        <authorList>
            <person name="Nowell W R."/>
        </authorList>
    </citation>
    <scope>NUCLEOTIDE SEQUENCE</scope>
</reference>
<accession>A0A819A0S2</accession>
<evidence type="ECO:0000256" key="1">
    <source>
        <dbReference type="PROSITE-ProRule" id="PRU00176"/>
    </source>
</evidence>
<keyword evidence="1" id="KW-0694">RNA-binding</keyword>
<feature type="region of interest" description="Disordered" evidence="2">
    <location>
        <begin position="47"/>
        <end position="128"/>
    </location>
</feature>
<evidence type="ECO:0000313" key="4">
    <source>
        <dbReference type="EMBL" id="CAF3770843.1"/>
    </source>
</evidence>
<dbReference type="InterPro" id="IPR012677">
    <property type="entry name" value="Nucleotide-bd_a/b_plait_sf"/>
</dbReference>
<dbReference type="Proteomes" id="UP000663872">
    <property type="component" value="Unassembled WGS sequence"/>
</dbReference>
<gene>
    <name evidence="4" type="ORF">GRG538_LOCUS32496</name>
</gene>
<dbReference type="AlphaFoldDB" id="A0A819A0S2"/>
<dbReference type="GO" id="GO:0003723">
    <property type="term" value="F:RNA binding"/>
    <property type="evidence" value="ECO:0007669"/>
    <property type="project" value="UniProtKB-UniRule"/>
</dbReference>
<dbReference type="InterPro" id="IPR035979">
    <property type="entry name" value="RBD_domain_sf"/>
</dbReference>
<dbReference type="PANTHER" id="PTHR48034">
    <property type="entry name" value="TRANSFORMER-2 SEX-DETERMINING PROTEIN-RELATED"/>
    <property type="match status" value="1"/>
</dbReference>
<comment type="caution">
    <text evidence="4">The sequence shown here is derived from an EMBL/GenBank/DDBJ whole genome shotgun (WGS) entry which is preliminary data.</text>
</comment>